<dbReference type="Pfam" id="PF18186">
    <property type="entry name" value="SLATT_4"/>
    <property type="match status" value="1"/>
</dbReference>
<accession>A0A498RD90</accession>
<evidence type="ECO:0000313" key="3">
    <source>
        <dbReference type="EMBL" id="VBB07158.1"/>
    </source>
</evidence>
<feature type="transmembrane region" description="Helical" evidence="1">
    <location>
        <begin position="70"/>
        <end position="88"/>
    </location>
</feature>
<keyword evidence="1" id="KW-0472">Membrane</keyword>
<dbReference type="RefSeq" id="WP_122628101.1">
    <property type="nucleotide sequence ID" value="NZ_UPPP01000072.1"/>
</dbReference>
<name>A0A498RD90_9FIRM</name>
<dbReference type="Proteomes" id="UP000277811">
    <property type="component" value="Unassembled WGS sequence"/>
</dbReference>
<keyword evidence="4" id="KW-1185">Reference proteome</keyword>
<dbReference type="OrthoDB" id="1099722at2"/>
<gene>
    <name evidence="3" type="ORF">LUCI_2402</name>
</gene>
<proteinExistence type="predicted"/>
<protein>
    <recommendedName>
        <fullName evidence="2">SMODS and SLOG-associating 2TM effector domain-containing protein</fullName>
    </recommendedName>
</protein>
<keyword evidence="1" id="KW-1133">Transmembrane helix</keyword>
<evidence type="ECO:0000313" key="4">
    <source>
        <dbReference type="Proteomes" id="UP000277811"/>
    </source>
</evidence>
<dbReference type="NCBIfam" id="NF033632">
    <property type="entry name" value="SLATT_4"/>
    <property type="match status" value="1"/>
</dbReference>
<dbReference type="AlphaFoldDB" id="A0A498RD90"/>
<keyword evidence="1" id="KW-0812">Transmembrane</keyword>
<evidence type="ECO:0000259" key="2">
    <source>
        <dbReference type="Pfam" id="PF18186"/>
    </source>
</evidence>
<feature type="domain" description="SMODS and SLOG-associating 2TM effector" evidence="2">
    <location>
        <begin position="13"/>
        <end position="175"/>
    </location>
</feature>
<evidence type="ECO:0000256" key="1">
    <source>
        <dbReference type="SAM" id="Phobius"/>
    </source>
</evidence>
<organism evidence="3 4">
    <name type="scientific">Lucifera butyrica</name>
    <dbReference type="NCBI Taxonomy" id="1351585"/>
    <lineage>
        <taxon>Bacteria</taxon>
        <taxon>Bacillati</taxon>
        <taxon>Bacillota</taxon>
        <taxon>Negativicutes</taxon>
        <taxon>Veillonellales</taxon>
        <taxon>Veillonellaceae</taxon>
        <taxon>Lucifera</taxon>
    </lineage>
</organism>
<reference evidence="3 4" key="1">
    <citation type="submission" date="2018-06" db="EMBL/GenBank/DDBJ databases">
        <authorList>
            <person name="Strepis N."/>
        </authorList>
    </citation>
    <scope>NUCLEOTIDE SEQUENCE [LARGE SCALE GENOMIC DNA]</scope>
    <source>
        <strain evidence="3">LUCI</strain>
    </source>
</reference>
<dbReference type="InterPro" id="IPR040811">
    <property type="entry name" value="SLATT_4"/>
</dbReference>
<dbReference type="EMBL" id="UPPP01000072">
    <property type="protein sequence ID" value="VBB07158.1"/>
    <property type="molecule type" value="Genomic_DNA"/>
</dbReference>
<feature type="transmembrane region" description="Helical" evidence="1">
    <location>
        <begin position="47"/>
        <end position="64"/>
    </location>
</feature>
<sequence length="188" mass="21229">MEQNSLHEQQELLEAQIRECFGRVTYSHKTHEKCADILLSSNACIKLWQMILSAVTTGTFLATVIWDGKIAAVIGTILSTVLLVLNAYTKKYDLAGLAEKHKAAASSLWDIRESYLSLLTDFRFMPIGDAINKRDELQKKLGNIYKGCPRTNSKAYEAAQKALKESEELTFSDEEIDKLLPTRIRKCQ</sequence>